<evidence type="ECO:0000313" key="12">
    <source>
        <dbReference type="Proteomes" id="UP000018144"/>
    </source>
</evidence>
<protein>
    <submittedName>
        <fullName evidence="11">Similar to Sugar transporter STL1 acc. no. P39932</fullName>
    </submittedName>
</protein>
<dbReference type="GO" id="GO:0016020">
    <property type="term" value="C:membrane"/>
    <property type="evidence" value="ECO:0007669"/>
    <property type="project" value="UniProtKB-SubCell"/>
</dbReference>
<dbReference type="InterPro" id="IPR020846">
    <property type="entry name" value="MFS_dom"/>
</dbReference>
<keyword evidence="12" id="KW-1185">Reference proteome</keyword>
<feature type="transmembrane region" description="Helical" evidence="9">
    <location>
        <begin position="477"/>
        <end position="501"/>
    </location>
</feature>
<dbReference type="Proteomes" id="UP000018144">
    <property type="component" value="Unassembled WGS sequence"/>
</dbReference>
<feature type="region of interest" description="Disordered" evidence="8">
    <location>
        <begin position="1"/>
        <end position="20"/>
    </location>
</feature>
<evidence type="ECO:0000256" key="4">
    <source>
        <dbReference type="ARBA" id="ARBA00022692"/>
    </source>
</evidence>
<dbReference type="eggNOG" id="KOG0254">
    <property type="taxonomic scope" value="Eukaryota"/>
</dbReference>
<dbReference type="Gene3D" id="1.20.1250.20">
    <property type="entry name" value="MFS general substrate transporter like domains"/>
    <property type="match status" value="1"/>
</dbReference>
<dbReference type="GO" id="GO:0005351">
    <property type="term" value="F:carbohydrate:proton symporter activity"/>
    <property type="evidence" value="ECO:0007669"/>
    <property type="project" value="TreeGrafter"/>
</dbReference>
<evidence type="ECO:0000256" key="8">
    <source>
        <dbReference type="SAM" id="MobiDB-lite"/>
    </source>
</evidence>
<dbReference type="PANTHER" id="PTHR48022">
    <property type="entry name" value="PLASTIDIC GLUCOSE TRANSPORTER 4"/>
    <property type="match status" value="1"/>
</dbReference>
<feature type="transmembrane region" description="Helical" evidence="9">
    <location>
        <begin position="342"/>
        <end position="366"/>
    </location>
</feature>
<dbReference type="OMA" id="IWRFPVA"/>
<dbReference type="PANTHER" id="PTHR48022:SF78">
    <property type="entry name" value="MONOSACCHARIDE TRANSPORTER, PUTATIVE (AFU_ORTHOLOGUE AFUA_2G02110)-RELATED"/>
    <property type="match status" value="1"/>
</dbReference>
<keyword evidence="4 9" id="KW-0812">Transmembrane</keyword>
<organism evidence="11 12">
    <name type="scientific">Pyronema omphalodes (strain CBS 100304)</name>
    <name type="common">Pyronema confluens</name>
    <dbReference type="NCBI Taxonomy" id="1076935"/>
    <lineage>
        <taxon>Eukaryota</taxon>
        <taxon>Fungi</taxon>
        <taxon>Dikarya</taxon>
        <taxon>Ascomycota</taxon>
        <taxon>Pezizomycotina</taxon>
        <taxon>Pezizomycetes</taxon>
        <taxon>Pezizales</taxon>
        <taxon>Pyronemataceae</taxon>
        <taxon>Pyronema</taxon>
    </lineage>
</organism>
<feature type="transmembrane region" description="Helical" evidence="9">
    <location>
        <begin position="64"/>
        <end position="81"/>
    </location>
</feature>
<keyword evidence="5 9" id="KW-1133">Transmembrane helix</keyword>
<feature type="domain" description="Major facilitator superfamily (MFS) profile" evidence="10">
    <location>
        <begin position="68"/>
        <end position="531"/>
    </location>
</feature>
<feature type="transmembrane region" description="Helical" evidence="9">
    <location>
        <begin position="146"/>
        <end position="163"/>
    </location>
</feature>
<keyword evidence="11" id="KW-0762">Sugar transport</keyword>
<feature type="transmembrane region" description="Helical" evidence="9">
    <location>
        <begin position="407"/>
        <end position="430"/>
    </location>
</feature>
<name>U4KY34_PYROM</name>
<feature type="transmembrane region" description="Helical" evidence="9">
    <location>
        <begin position="211"/>
        <end position="230"/>
    </location>
</feature>
<sequence>MFASTEDNTDTSKESKDSKYSKDSTRLRSIDYDPYGDLTTATLLPDGSNISPWNIVHKYQGKTLRFWIITLACISFCFFGYDQGMTAGVNTSNDYIRLMGYGYIDQFNEPHVTNGLLEGGIVAIYYAGAFIGCLHGGWVGDKYGRIMGIFIGAIWAIFGAALQCTAMNIPWVLIARVINGIGLYLPTTIYNTAFVDSEQATEVSDHTSRGNTIATEFTSNIFGVVIAYWLNYGLSFIDGGNSPIRWRFPIAFQILPLLGLIGAVFFFPESPRWLAKAGKMEEARYVLWKIRGCDLDKTDIEMEEIKEAVIAEKNFKHKNGATNSWTMAFGLGKGGMHITRRVYLIIALQVIQEWVGVAGVTVYAPVMFRAAGFSSQKANLICGINTIFYTISTLIPVWCLDKYGRRNILYIGAVLQAIAMAIAGGFSHLIEQGSTNPAHGIVATFGVFLFTFVFGATWLCVPWVYQTEIFPLEVRVRGAAFGVIGWCIGNGWLTLICPVMFQHIGSWTLIIFAACSLSTIPMVYCFYPETNGRKLEDIEHLFNINSPWNWEAEKNYERHMKEKETMNMLRMVC</sequence>
<feature type="transmembrane region" description="Helical" evidence="9">
    <location>
        <begin position="442"/>
        <end position="465"/>
    </location>
</feature>
<feature type="transmembrane region" description="Helical" evidence="9">
    <location>
        <begin position="378"/>
        <end position="400"/>
    </location>
</feature>
<reference evidence="11 12" key="1">
    <citation type="journal article" date="2013" name="PLoS Genet.">
        <title>The genome and development-dependent transcriptomes of Pyronema confluens: a window into fungal evolution.</title>
        <authorList>
            <person name="Traeger S."/>
            <person name="Altegoer F."/>
            <person name="Freitag M."/>
            <person name="Gabaldon T."/>
            <person name="Kempken F."/>
            <person name="Kumar A."/>
            <person name="Marcet-Houben M."/>
            <person name="Poggeler S."/>
            <person name="Stajich J.E."/>
            <person name="Nowrousian M."/>
        </authorList>
    </citation>
    <scope>NUCLEOTIDE SEQUENCE [LARGE SCALE GENOMIC DNA]</scope>
    <source>
        <strain evidence="12">CBS 100304</strain>
        <tissue evidence="11">Vegetative mycelium</tissue>
    </source>
</reference>
<dbReference type="PROSITE" id="PS50850">
    <property type="entry name" value="MFS"/>
    <property type="match status" value="1"/>
</dbReference>
<dbReference type="InterPro" id="IPR050360">
    <property type="entry name" value="MFS_Sugar_Transporters"/>
</dbReference>
<evidence type="ECO:0000256" key="2">
    <source>
        <dbReference type="ARBA" id="ARBA00010992"/>
    </source>
</evidence>
<dbReference type="AlphaFoldDB" id="U4KY34"/>
<evidence type="ECO:0000256" key="7">
    <source>
        <dbReference type="RuleBase" id="RU003346"/>
    </source>
</evidence>
<evidence type="ECO:0000259" key="10">
    <source>
        <dbReference type="PROSITE" id="PS50850"/>
    </source>
</evidence>
<evidence type="ECO:0000313" key="11">
    <source>
        <dbReference type="EMBL" id="CCX06871.1"/>
    </source>
</evidence>
<dbReference type="OrthoDB" id="2544694at2759"/>
<dbReference type="PRINTS" id="PR00171">
    <property type="entry name" value="SUGRTRNSPORT"/>
</dbReference>
<keyword evidence="3 7" id="KW-0813">Transport</keyword>
<evidence type="ECO:0000256" key="1">
    <source>
        <dbReference type="ARBA" id="ARBA00004141"/>
    </source>
</evidence>
<gene>
    <name evidence="11" type="ORF">PCON_06458</name>
</gene>
<dbReference type="InterPro" id="IPR036259">
    <property type="entry name" value="MFS_trans_sf"/>
</dbReference>
<proteinExistence type="inferred from homology"/>
<dbReference type="SUPFAM" id="SSF103473">
    <property type="entry name" value="MFS general substrate transporter"/>
    <property type="match status" value="1"/>
</dbReference>
<feature type="transmembrane region" description="Helical" evidence="9">
    <location>
        <begin position="120"/>
        <end position="139"/>
    </location>
</feature>
<dbReference type="Pfam" id="PF00083">
    <property type="entry name" value="Sugar_tr"/>
    <property type="match status" value="1"/>
</dbReference>
<feature type="transmembrane region" description="Helical" evidence="9">
    <location>
        <begin position="507"/>
        <end position="527"/>
    </location>
</feature>
<comment type="similarity">
    <text evidence="2 7">Belongs to the major facilitator superfamily. Sugar transporter (TC 2.A.1.1) family.</text>
</comment>
<dbReference type="InterPro" id="IPR003663">
    <property type="entry name" value="Sugar/inositol_transpt"/>
</dbReference>
<accession>U4KY34</accession>
<evidence type="ECO:0000256" key="6">
    <source>
        <dbReference type="ARBA" id="ARBA00023136"/>
    </source>
</evidence>
<dbReference type="EMBL" id="HF935319">
    <property type="protein sequence ID" value="CCX06871.1"/>
    <property type="molecule type" value="Genomic_DNA"/>
</dbReference>
<evidence type="ECO:0000256" key="3">
    <source>
        <dbReference type="ARBA" id="ARBA00022448"/>
    </source>
</evidence>
<dbReference type="InterPro" id="IPR005828">
    <property type="entry name" value="MFS_sugar_transport-like"/>
</dbReference>
<feature type="transmembrane region" description="Helical" evidence="9">
    <location>
        <begin position="169"/>
        <end position="190"/>
    </location>
</feature>
<evidence type="ECO:0000256" key="9">
    <source>
        <dbReference type="SAM" id="Phobius"/>
    </source>
</evidence>
<keyword evidence="6 9" id="KW-0472">Membrane</keyword>
<feature type="transmembrane region" description="Helical" evidence="9">
    <location>
        <begin position="250"/>
        <end position="267"/>
    </location>
</feature>
<dbReference type="NCBIfam" id="TIGR00879">
    <property type="entry name" value="SP"/>
    <property type="match status" value="1"/>
</dbReference>
<comment type="subcellular location">
    <subcellularLocation>
        <location evidence="1">Membrane</location>
        <topology evidence="1">Multi-pass membrane protein</topology>
    </subcellularLocation>
</comment>
<feature type="compositionally biased region" description="Basic and acidic residues" evidence="8">
    <location>
        <begin position="10"/>
        <end position="20"/>
    </location>
</feature>
<evidence type="ECO:0000256" key="5">
    <source>
        <dbReference type="ARBA" id="ARBA00022989"/>
    </source>
</evidence>